<evidence type="ECO:0000256" key="5">
    <source>
        <dbReference type="ARBA" id="ARBA00022989"/>
    </source>
</evidence>
<evidence type="ECO:0000313" key="9">
    <source>
        <dbReference type="EMBL" id="OKP79975.1"/>
    </source>
</evidence>
<feature type="transmembrane region" description="Helical" evidence="7">
    <location>
        <begin position="249"/>
        <end position="270"/>
    </location>
</feature>
<dbReference type="SUPFAM" id="SSF103473">
    <property type="entry name" value="MFS general substrate transporter"/>
    <property type="match status" value="1"/>
</dbReference>
<feature type="transmembrane region" description="Helical" evidence="7">
    <location>
        <begin position="346"/>
        <end position="365"/>
    </location>
</feature>
<feature type="transmembrane region" description="Helical" evidence="7">
    <location>
        <begin position="305"/>
        <end position="325"/>
    </location>
</feature>
<reference evidence="9 10" key="1">
    <citation type="submission" date="2016-03" db="EMBL/GenBank/DDBJ databases">
        <authorList>
            <person name="Sant'Anna F.H."/>
            <person name="Ambrosini A."/>
            <person name="Souza R."/>
            <person name="Bach E."/>
            <person name="Fernandes G."/>
            <person name="Balsanelli E."/>
            <person name="Baura V.A."/>
            <person name="Souza E.M."/>
            <person name="Passaglia L."/>
        </authorList>
    </citation>
    <scope>NUCLEOTIDE SEQUENCE [LARGE SCALE GENOMIC DNA]</scope>
    <source>
        <strain evidence="9 10">P26E</strain>
    </source>
</reference>
<feature type="transmembrane region" description="Helical" evidence="7">
    <location>
        <begin position="204"/>
        <end position="229"/>
    </location>
</feature>
<sequence length="402" mass="44895">MNIPRNLNSKVWNILIGTFFTRTALFMSTPFLAIFLTNQKNLSLLDTGYILSINPLINVCFGGFGGFLADKLSLKRIVGYISIIWGTVFILFYFAGSSCHFLLLSALNGLCYSIFEPASKKILSTQTPPENRLMVFNLRYAAINLGAFVGPLLSLLFNMKMTLFPYVFLGILYILYGISTRFFFHDLPGIEASAPQKAKYSPHVFKLLLQDHVFLLLLAGMSFSFFGYSQLNATVSQYLANTSSLTNGIQLYLTLLSANALIILIVQFAMLRWISNWNPFNVVLLSNILISMSFLSFLFHTSYIVPLIFILLFSLGELLIGARFDTLVDELASESAKGLYFGCSEFVKIGTIGGPILGTFLLNQFGFQSRFSVFGLICLICITGSGLISLSKFKHQRNIFNK</sequence>
<feature type="transmembrane region" description="Helical" evidence="7">
    <location>
        <begin position="48"/>
        <end position="70"/>
    </location>
</feature>
<evidence type="ECO:0000313" key="10">
    <source>
        <dbReference type="Proteomes" id="UP000186058"/>
    </source>
</evidence>
<dbReference type="RefSeq" id="WP_074109238.1">
    <property type="nucleotide sequence ID" value="NZ_LVWI01000088.1"/>
</dbReference>
<comment type="caution">
    <text evidence="9">The sequence shown here is derived from an EMBL/GenBank/DDBJ whole genome shotgun (WGS) entry which is preliminary data.</text>
</comment>
<dbReference type="InterPro" id="IPR020846">
    <property type="entry name" value="MFS_dom"/>
</dbReference>
<feature type="transmembrane region" description="Helical" evidence="7">
    <location>
        <begin position="12"/>
        <end position="36"/>
    </location>
</feature>
<accession>A0ABX3EFE6</accession>
<evidence type="ECO:0000256" key="3">
    <source>
        <dbReference type="ARBA" id="ARBA00022475"/>
    </source>
</evidence>
<dbReference type="EMBL" id="LVWI01000088">
    <property type="protein sequence ID" value="OKP79975.1"/>
    <property type="molecule type" value="Genomic_DNA"/>
</dbReference>
<name>A0ABX3EFE6_9BACL</name>
<keyword evidence="6 7" id="KW-0472">Membrane</keyword>
<evidence type="ECO:0000256" key="7">
    <source>
        <dbReference type="SAM" id="Phobius"/>
    </source>
</evidence>
<keyword evidence="5 7" id="KW-1133">Transmembrane helix</keyword>
<protein>
    <recommendedName>
        <fullName evidence="8">Major facilitator superfamily (MFS) profile domain-containing protein</fullName>
    </recommendedName>
</protein>
<feature type="domain" description="Major facilitator superfamily (MFS) profile" evidence="8">
    <location>
        <begin position="10"/>
        <end position="393"/>
    </location>
</feature>
<keyword evidence="4 7" id="KW-0812">Transmembrane</keyword>
<dbReference type="PANTHER" id="PTHR43414:SF1">
    <property type="entry name" value="PEPTIDE PERMEASE"/>
    <property type="match status" value="1"/>
</dbReference>
<proteinExistence type="predicted"/>
<feature type="transmembrane region" description="Helical" evidence="7">
    <location>
        <begin position="138"/>
        <end position="157"/>
    </location>
</feature>
<evidence type="ECO:0000256" key="6">
    <source>
        <dbReference type="ARBA" id="ARBA00023136"/>
    </source>
</evidence>
<dbReference type="Proteomes" id="UP000186058">
    <property type="component" value="Unassembled WGS sequence"/>
</dbReference>
<evidence type="ECO:0000256" key="2">
    <source>
        <dbReference type="ARBA" id="ARBA00022448"/>
    </source>
</evidence>
<evidence type="ECO:0000256" key="4">
    <source>
        <dbReference type="ARBA" id="ARBA00022692"/>
    </source>
</evidence>
<keyword evidence="10" id="KW-1185">Reference proteome</keyword>
<evidence type="ECO:0000259" key="8">
    <source>
        <dbReference type="PROSITE" id="PS50850"/>
    </source>
</evidence>
<evidence type="ECO:0000256" key="1">
    <source>
        <dbReference type="ARBA" id="ARBA00004651"/>
    </source>
</evidence>
<dbReference type="InterPro" id="IPR011701">
    <property type="entry name" value="MFS"/>
</dbReference>
<gene>
    <name evidence="9" type="ORF">A3844_27800</name>
</gene>
<dbReference type="Pfam" id="PF07690">
    <property type="entry name" value="MFS_1"/>
    <property type="match status" value="1"/>
</dbReference>
<feature type="transmembrane region" description="Helical" evidence="7">
    <location>
        <begin position="77"/>
        <end position="95"/>
    </location>
</feature>
<dbReference type="Gene3D" id="1.20.1250.20">
    <property type="entry name" value="MFS general substrate transporter like domains"/>
    <property type="match status" value="1"/>
</dbReference>
<dbReference type="InterPro" id="IPR036259">
    <property type="entry name" value="MFS_trans_sf"/>
</dbReference>
<organism evidence="9 10">
    <name type="scientific">Paenibacillus helianthi</name>
    <dbReference type="NCBI Taxonomy" id="1349432"/>
    <lineage>
        <taxon>Bacteria</taxon>
        <taxon>Bacillati</taxon>
        <taxon>Bacillota</taxon>
        <taxon>Bacilli</taxon>
        <taxon>Bacillales</taxon>
        <taxon>Paenibacillaceae</taxon>
        <taxon>Paenibacillus</taxon>
    </lineage>
</organism>
<comment type="subcellular location">
    <subcellularLocation>
        <location evidence="1">Cell membrane</location>
        <topology evidence="1">Multi-pass membrane protein</topology>
    </subcellularLocation>
</comment>
<feature type="transmembrane region" description="Helical" evidence="7">
    <location>
        <begin position="371"/>
        <end position="390"/>
    </location>
</feature>
<keyword evidence="3" id="KW-1003">Cell membrane</keyword>
<dbReference type="PANTHER" id="PTHR43414">
    <property type="entry name" value="MULTIDRUG RESISTANCE PROTEIN MDTG"/>
    <property type="match status" value="1"/>
</dbReference>
<feature type="transmembrane region" description="Helical" evidence="7">
    <location>
        <begin position="163"/>
        <end position="184"/>
    </location>
</feature>
<keyword evidence="2" id="KW-0813">Transport</keyword>
<dbReference type="PROSITE" id="PS50850">
    <property type="entry name" value="MFS"/>
    <property type="match status" value="1"/>
</dbReference>